<feature type="signal peptide" evidence="6">
    <location>
        <begin position="1"/>
        <end position="24"/>
    </location>
</feature>
<evidence type="ECO:0000256" key="5">
    <source>
        <dbReference type="SAM" id="MobiDB-lite"/>
    </source>
</evidence>
<dbReference type="Pfam" id="PF00116">
    <property type="entry name" value="COX2"/>
    <property type="match status" value="1"/>
</dbReference>
<dbReference type="Gene3D" id="2.60.40.420">
    <property type="entry name" value="Cupredoxins - blue copper proteins"/>
    <property type="match status" value="1"/>
</dbReference>
<dbReference type="SUPFAM" id="SSF49503">
    <property type="entry name" value="Cupredoxins"/>
    <property type="match status" value="1"/>
</dbReference>
<dbReference type="InterPro" id="IPR051403">
    <property type="entry name" value="NosZ/Cyto_c_oxidase_sub2"/>
</dbReference>
<comment type="caution">
    <text evidence="8">The sequence shown here is derived from an EMBL/GenBank/DDBJ whole genome shotgun (WGS) entry which is preliminary data.</text>
</comment>
<dbReference type="GO" id="GO:0004129">
    <property type="term" value="F:cytochrome-c oxidase activity"/>
    <property type="evidence" value="ECO:0007669"/>
    <property type="project" value="InterPro"/>
</dbReference>
<reference evidence="8 9" key="1">
    <citation type="journal article" date="2016" name="Nat. Commun.">
        <title>Thousands of microbial genomes shed light on interconnected biogeochemical processes in an aquifer system.</title>
        <authorList>
            <person name="Anantharaman K."/>
            <person name="Brown C.T."/>
            <person name="Hug L.A."/>
            <person name="Sharon I."/>
            <person name="Castelle C.J."/>
            <person name="Probst A.J."/>
            <person name="Thomas B.C."/>
            <person name="Singh A."/>
            <person name="Wilkins M.J."/>
            <person name="Karaoz U."/>
            <person name="Brodie E.L."/>
            <person name="Williams K.H."/>
            <person name="Hubbard S.S."/>
            <person name="Banfield J.F."/>
        </authorList>
    </citation>
    <scope>NUCLEOTIDE SEQUENCE [LARGE SCALE GENOMIC DNA]</scope>
</reference>
<sequence>MKHKTIILIALMAAVFSFSGVALAQEEAELPEPGLTPTSPFYFLDRLGDWAKVNILTFNSVRKTEIKIEITEERLAELNDVSQKAPSRTDILEKLEADVEAGANEANSGAEKLDSQNRNVSGLMEKFNNFSLKRQEVLEKVIERVPEKVKEKIEKRFENIQEQIEKHREILLKQKEKGFISEEKLGSIIQKSLSRLKDQLEERKERLEEIEDEALKEKLENIIEKKTEILEGGVLAVESRDDLKDLRDKITETRKEAIKSILETRKELKMEAPTTEEALEKIHENKLDLKEEAEKIIREVGEKISKTEEELSQLKEEGVSITQNIDELLVRTKEHLKKAKAAFGESRFGEAFGQAAAALRNINNARRSVERISEGKEELPEKIDNLKEDLAQLEEKIKSFGETAPQDIEELFEAGKAELLKAENFFKEADFQEALRHFKISERIVDKLTRYLERVTEAKEEDEEFSEKSIEEKKDILEKGLEKAKKIRKIERLEEKKEARLEMPASIKSQEDKKEEINKTDEKQEEIKENEDEGETEDKEASRKTNKETGSIERIDMTARQWSFEPATIKVKKGAKVILNIKSVDVKHGFSLPEFDVKADLEPGRTEKVEFVASKTGRFQFRCSVFCGAGHFGMTGTLVVE</sequence>
<feature type="region of interest" description="Disordered" evidence="5">
    <location>
        <begin position="501"/>
        <end position="554"/>
    </location>
</feature>
<dbReference type="EMBL" id="MHNB01000020">
    <property type="protein sequence ID" value="OGZ36839.1"/>
    <property type="molecule type" value="Genomic_DNA"/>
</dbReference>
<protein>
    <recommendedName>
        <fullName evidence="7">Cytochrome oxidase subunit II copper A binding domain-containing protein</fullName>
    </recommendedName>
</protein>
<dbReference type="AlphaFoldDB" id="A0A1G2FFL4"/>
<proteinExistence type="predicted"/>
<dbReference type="GO" id="GO:0030313">
    <property type="term" value="C:cell envelope"/>
    <property type="evidence" value="ECO:0007669"/>
    <property type="project" value="UniProtKB-SubCell"/>
</dbReference>
<dbReference type="GO" id="GO:0005507">
    <property type="term" value="F:copper ion binding"/>
    <property type="evidence" value="ECO:0007669"/>
    <property type="project" value="InterPro"/>
</dbReference>
<dbReference type="PROSITE" id="PS50857">
    <property type="entry name" value="COX2_CUA"/>
    <property type="match status" value="1"/>
</dbReference>
<evidence type="ECO:0000256" key="6">
    <source>
        <dbReference type="SAM" id="SignalP"/>
    </source>
</evidence>
<evidence type="ECO:0000313" key="8">
    <source>
        <dbReference type="EMBL" id="OGZ36839.1"/>
    </source>
</evidence>
<dbReference type="PROSITE" id="PS00078">
    <property type="entry name" value="COX2"/>
    <property type="match status" value="1"/>
</dbReference>
<evidence type="ECO:0000259" key="7">
    <source>
        <dbReference type="PROSITE" id="PS50857"/>
    </source>
</evidence>
<dbReference type="InterPro" id="IPR002429">
    <property type="entry name" value="CcO_II-like_C"/>
</dbReference>
<dbReference type="GO" id="GO:0016020">
    <property type="term" value="C:membrane"/>
    <property type="evidence" value="ECO:0007669"/>
    <property type="project" value="InterPro"/>
</dbReference>
<dbReference type="STRING" id="1801997.A3J64_02050"/>
<evidence type="ECO:0000313" key="9">
    <source>
        <dbReference type="Proteomes" id="UP000177061"/>
    </source>
</evidence>
<dbReference type="Pfam" id="PF18915">
    <property type="entry name" value="DUF5667"/>
    <property type="match status" value="1"/>
</dbReference>
<gene>
    <name evidence="8" type="ORF">A3J64_02050</name>
</gene>
<feature type="compositionally biased region" description="Basic and acidic residues" evidence="5">
    <location>
        <begin position="539"/>
        <end position="554"/>
    </location>
</feature>
<organism evidence="8 9">
    <name type="scientific">Candidatus Portnoybacteria bacterium RIFCSPHIGHO2_12_FULL_38_9</name>
    <dbReference type="NCBI Taxonomy" id="1801997"/>
    <lineage>
        <taxon>Bacteria</taxon>
        <taxon>Candidatus Portnoyibacteriota</taxon>
    </lineage>
</organism>
<dbReference type="PANTHER" id="PTHR42838:SF2">
    <property type="entry name" value="NITROUS-OXIDE REDUCTASE"/>
    <property type="match status" value="1"/>
</dbReference>
<dbReference type="Proteomes" id="UP000177061">
    <property type="component" value="Unassembled WGS sequence"/>
</dbReference>
<dbReference type="InterPro" id="IPR043725">
    <property type="entry name" value="DUF5667"/>
</dbReference>
<feature type="coiled-coil region" evidence="4">
    <location>
        <begin position="376"/>
        <end position="403"/>
    </location>
</feature>
<dbReference type="PANTHER" id="PTHR42838">
    <property type="entry name" value="CYTOCHROME C OXIDASE SUBUNIT II"/>
    <property type="match status" value="1"/>
</dbReference>
<keyword evidence="4" id="KW-0175">Coiled coil</keyword>
<keyword evidence="2" id="KW-0479">Metal-binding</keyword>
<dbReference type="InterPro" id="IPR001505">
    <property type="entry name" value="Copper_CuA"/>
</dbReference>
<evidence type="ECO:0000256" key="4">
    <source>
        <dbReference type="SAM" id="Coils"/>
    </source>
</evidence>
<evidence type="ECO:0000256" key="1">
    <source>
        <dbReference type="ARBA" id="ARBA00004196"/>
    </source>
</evidence>
<accession>A0A1G2FFL4</accession>
<keyword evidence="3" id="KW-0186">Copper</keyword>
<dbReference type="CDD" id="cd13842">
    <property type="entry name" value="CuRO_HCO_II_like"/>
    <property type="match status" value="1"/>
</dbReference>
<feature type="coiled-coil region" evidence="4">
    <location>
        <begin position="150"/>
        <end position="324"/>
    </location>
</feature>
<evidence type="ECO:0000256" key="3">
    <source>
        <dbReference type="ARBA" id="ARBA00023008"/>
    </source>
</evidence>
<name>A0A1G2FFL4_9BACT</name>
<feature type="chain" id="PRO_5009582857" description="Cytochrome oxidase subunit II copper A binding domain-containing protein" evidence="6">
    <location>
        <begin position="25"/>
        <end position="641"/>
    </location>
</feature>
<feature type="domain" description="Cytochrome oxidase subunit II copper A binding" evidence="7">
    <location>
        <begin position="550"/>
        <end position="641"/>
    </location>
</feature>
<feature type="compositionally biased region" description="Basic and acidic residues" evidence="5">
    <location>
        <begin position="509"/>
        <end position="527"/>
    </location>
</feature>
<keyword evidence="6" id="KW-0732">Signal</keyword>
<dbReference type="InterPro" id="IPR008972">
    <property type="entry name" value="Cupredoxin"/>
</dbReference>
<comment type="subcellular location">
    <subcellularLocation>
        <location evidence="1">Cell envelope</location>
    </subcellularLocation>
</comment>
<evidence type="ECO:0000256" key="2">
    <source>
        <dbReference type="ARBA" id="ARBA00022723"/>
    </source>
</evidence>
<feature type="compositionally biased region" description="Acidic residues" evidence="5">
    <location>
        <begin position="528"/>
        <end position="538"/>
    </location>
</feature>